<dbReference type="NCBIfam" id="TIGR00377">
    <property type="entry name" value="ant_ant_sig"/>
    <property type="match status" value="1"/>
</dbReference>
<dbReference type="Gene3D" id="3.30.750.24">
    <property type="entry name" value="STAS domain"/>
    <property type="match status" value="1"/>
</dbReference>
<comment type="similarity">
    <text evidence="1 2">Belongs to the anti-sigma-factor antagonist family.</text>
</comment>
<name>A0A140D962_9BACT</name>
<dbReference type="PROSITE" id="PS50801">
    <property type="entry name" value="STAS"/>
    <property type="match status" value="1"/>
</dbReference>
<dbReference type="PANTHER" id="PTHR33495">
    <property type="entry name" value="ANTI-SIGMA FACTOR ANTAGONIST TM_1081-RELATED-RELATED"/>
    <property type="match status" value="1"/>
</dbReference>
<dbReference type="SUPFAM" id="SSF52091">
    <property type="entry name" value="SpoIIaa-like"/>
    <property type="match status" value="1"/>
</dbReference>
<dbReference type="InterPro" id="IPR003658">
    <property type="entry name" value="Anti-sigma_ant"/>
</dbReference>
<evidence type="ECO:0000313" key="6">
    <source>
        <dbReference type="Proteomes" id="UP000055611"/>
    </source>
</evidence>
<reference evidence="5 7" key="2">
    <citation type="submission" date="2019-03" db="EMBL/GenBank/DDBJ databases">
        <title>Genomic Encyclopedia of Type Strains, Phase IV (KMG-IV): sequencing the most valuable type-strain genomes for metagenomic binning, comparative biology and taxonomic classification.</title>
        <authorList>
            <person name="Goeker M."/>
        </authorList>
    </citation>
    <scope>NUCLEOTIDE SEQUENCE [LARGE SCALE GENOMIC DNA]</scope>
    <source>
        <strain evidence="5 7">DSM 101483</strain>
    </source>
</reference>
<protein>
    <recommendedName>
        <fullName evidence="2">Anti-sigma factor antagonist</fullName>
    </recommendedName>
</protein>
<dbReference type="Proteomes" id="UP000295506">
    <property type="component" value="Unassembled WGS sequence"/>
</dbReference>
<dbReference type="Proteomes" id="UP000055611">
    <property type="component" value="Chromosome"/>
</dbReference>
<evidence type="ECO:0000256" key="2">
    <source>
        <dbReference type="RuleBase" id="RU003749"/>
    </source>
</evidence>
<keyword evidence="6" id="KW-1185">Reference proteome</keyword>
<dbReference type="InterPro" id="IPR036513">
    <property type="entry name" value="STAS_dom_sf"/>
</dbReference>
<dbReference type="CDD" id="cd07043">
    <property type="entry name" value="STAS_anti-anti-sigma_factors"/>
    <property type="match status" value="1"/>
</dbReference>
<dbReference type="AlphaFoldDB" id="A0A140D962"/>
<proteinExistence type="inferred from homology"/>
<accession>A0A140D962</accession>
<dbReference type="GO" id="GO:0043856">
    <property type="term" value="F:anti-sigma factor antagonist activity"/>
    <property type="evidence" value="ECO:0007669"/>
    <property type="project" value="InterPro"/>
</dbReference>
<evidence type="ECO:0000313" key="7">
    <source>
        <dbReference type="Proteomes" id="UP000295506"/>
    </source>
</evidence>
<dbReference type="KEGG" id="dej:AWY79_00710"/>
<organism evidence="5 7">
    <name type="scientific">Pseudodesulfovibrio indicus</name>
    <dbReference type="NCBI Taxonomy" id="1716143"/>
    <lineage>
        <taxon>Bacteria</taxon>
        <taxon>Pseudomonadati</taxon>
        <taxon>Thermodesulfobacteriota</taxon>
        <taxon>Desulfovibrionia</taxon>
        <taxon>Desulfovibrionales</taxon>
        <taxon>Desulfovibrionaceae</taxon>
    </lineage>
</organism>
<dbReference type="Pfam" id="PF01740">
    <property type="entry name" value="STAS"/>
    <property type="match status" value="1"/>
</dbReference>
<dbReference type="RefSeq" id="WP_066799124.1">
    <property type="nucleotide sequence ID" value="NZ_CP014206.1"/>
</dbReference>
<gene>
    <name evidence="4" type="ORF">AWY79_00710</name>
    <name evidence="5" type="ORF">EDC59_11484</name>
</gene>
<sequence length="110" mass="11818">MALNQIDQDGVVILAVDGNLDGEGTQALEEKVLALLEAGTSKLLFDFSSLDYINSSGLRVLVLAYQRLKKNAGTVAICGVKDYIQEVFEVSGYDKIFPLYAARGDALGAM</sequence>
<dbReference type="OrthoDB" id="280847at2"/>
<dbReference type="EMBL" id="CP014206">
    <property type="protein sequence ID" value="AMK09729.1"/>
    <property type="molecule type" value="Genomic_DNA"/>
</dbReference>
<evidence type="ECO:0000313" key="4">
    <source>
        <dbReference type="EMBL" id="AMK09729.1"/>
    </source>
</evidence>
<evidence type="ECO:0000259" key="3">
    <source>
        <dbReference type="PROSITE" id="PS50801"/>
    </source>
</evidence>
<reference evidence="4 6" key="1">
    <citation type="journal article" date="2016" name="Front. Microbiol.">
        <title>Genome Sequence of the Piezophilic, Mesophilic Sulfate-Reducing Bacterium Desulfovibrio indicus J2T.</title>
        <authorList>
            <person name="Cao J."/>
            <person name="Maignien L."/>
            <person name="Shao Z."/>
            <person name="Alain K."/>
            <person name="Jebbar M."/>
        </authorList>
    </citation>
    <scope>NUCLEOTIDE SEQUENCE [LARGE SCALE GENOMIC DNA]</scope>
    <source>
        <strain evidence="4 6">J2</strain>
    </source>
</reference>
<evidence type="ECO:0000313" key="5">
    <source>
        <dbReference type="EMBL" id="TDT86318.1"/>
    </source>
</evidence>
<dbReference type="InterPro" id="IPR002645">
    <property type="entry name" value="STAS_dom"/>
</dbReference>
<dbReference type="EMBL" id="SOBK01000014">
    <property type="protein sequence ID" value="TDT86318.1"/>
    <property type="molecule type" value="Genomic_DNA"/>
</dbReference>
<feature type="domain" description="STAS" evidence="3">
    <location>
        <begin position="1"/>
        <end position="110"/>
    </location>
</feature>
<evidence type="ECO:0000256" key="1">
    <source>
        <dbReference type="ARBA" id="ARBA00009013"/>
    </source>
</evidence>